<evidence type="ECO:0000256" key="1">
    <source>
        <dbReference type="ARBA" id="ARBA00000085"/>
    </source>
</evidence>
<dbReference type="Pfam" id="PF01339">
    <property type="entry name" value="CheB_methylest"/>
    <property type="match status" value="1"/>
</dbReference>
<evidence type="ECO:0000256" key="4">
    <source>
        <dbReference type="ARBA" id="ARBA00022679"/>
    </source>
</evidence>
<dbReference type="InterPro" id="IPR036804">
    <property type="entry name" value="CheR_N_sf"/>
</dbReference>
<evidence type="ECO:0000256" key="11">
    <source>
        <dbReference type="SAM" id="Coils"/>
    </source>
</evidence>
<dbReference type="NCBIfam" id="TIGR00229">
    <property type="entry name" value="sensory_box"/>
    <property type="match status" value="1"/>
</dbReference>
<dbReference type="Pfam" id="PF00512">
    <property type="entry name" value="HisKA"/>
    <property type="match status" value="1"/>
</dbReference>
<evidence type="ECO:0000259" key="13">
    <source>
        <dbReference type="PROSITE" id="PS50109"/>
    </source>
</evidence>
<dbReference type="Gene3D" id="3.30.450.20">
    <property type="entry name" value="PAS domain"/>
    <property type="match status" value="2"/>
</dbReference>
<evidence type="ECO:0000313" key="19">
    <source>
        <dbReference type="Proteomes" id="UP000665561"/>
    </source>
</evidence>
<evidence type="ECO:0000256" key="12">
    <source>
        <dbReference type="SAM" id="MobiDB-lite"/>
    </source>
</evidence>
<dbReference type="Pfam" id="PF03705">
    <property type="entry name" value="CheR_N"/>
    <property type="match status" value="1"/>
</dbReference>
<feature type="region of interest" description="Disordered" evidence="12">
    <location>
        <begin position="1"/>
        <end position="29"/>
    </location>
</feature>
<dbReference type="InterPro" id="IPR035909">
    <property type="entry name" value="CheB_C"/>
</dbReference>
<feature type="compositionally biased region" description="Basic and acidic residues" evidence="12">
    <location>
        <begin position="1"/>
        <end position="17"/>
    </location>
</feature>
<feature type="active site" evidence="10">
    <location>
        <position position="156"/>
    </location>
</feature>
<dbReference type="Pfam" id="PF01739">
    <property type="entry name" value="CheR"/>
    <property type="match status" value="1"/>
</dbReference>
<dbReference type="Pfam" id="PF13596">
    <property type="entry name" value="PAS_10"/>
    <property type="match status" value="1"/>
</dbReference>
<keyword evidence="10" id="KW-0145">Chemotaxis</keyword>
<dbReference type="Gene3D" id="3.40.50.150">
    <property type="entry name" value="Vaccinia Virus protein VP39"/>
    <property type="match status" value="1"/>
</dbReference>
<feature type="active site" evidence="10">
    <location>
        <position position="64"/>
    </location>
</feature>
<evidence type="ECO:0000259" key="16">
    <source>
        <dbReference type="PROSITE" id="PS50122"/>
    </source>
</evidence>
<comment type="catalytic activity">
    <reaction evidence="2">
        <text>L-glutamyl-[protein] + S-adenosyl-L-methionine = [protein]-L-glutamate 5-O-methyl ester + S-adenosyl-L-homocysteine</text>
        <dbReference type="Rhea" id="RHEA:24452"/>
        <dbReference type="Rhea" id="RHEA-COMP:10208"/>
        <dbReference type="Rhea" id="RHEA-COMP:10311"/>
        <dbReference type="ChEBI" id="CHEBI:29973"/>
        <dbReference type="ChEBI" id="CHEBI:57856"/>
        <dbReference type="ChEBI" id="CHEBI:59789"/>
        <dbReference type="ChEBI" id="CHEBI:82795"/>
        <dbReference type="EC" id="2.1.1.80"/>
    </reaction>
</comment>
<feature type="domain" description="CheB-type methylesterase" evidence="16">
    <location>
        <begin position="25"/>
        <end position="214"/>
    </location>
</feature>
<dbReference type="CDD" id="cd00082">
    <property type="entry name" value="HisKA"/>
    <property type="match status" value="1"/>
</dbReference>
<comment type="caution">
    <text evidence="18">The sequence shown here is derived from an EMBL/GenBank/DDBJ whole genome shotgun (WGS) entry which is preliminary data.</text>
</comment>
<evidence type="ECO:0000259" key="17">
    <source>
        <dbReference type="PROSITE" id="PS50123"/>
    </source>
</evidence>
<dbReference type="InterPro" id="IPR003594">
    <property type="entry name" value="HATPase_dom"/>
</dbReference>
<evidence type="ECO:0000259" key="15">
    <source>
        <dbReference type="PROSITE" id="PS50113"/>
    </source>
</evidence>
<sequence length="1205" mass="134879">MHGDENLQQEMSEHEIGKGMPPNGPESPHCIVGIGASAGGLEALELFFDPMPPDSGMAFIVVQHLSPDYKSLMPHILSKNTRMLLVEVEHDMYVEPNRVYLIPPRKNMTIAGGRLQLTDSIPRTGLRLPIDMFFRSLAADFGSRAVAVVLSGAGSDGSRGILAIKEAGGLVIAQDGFSAKFDGMPSSACQTGVVDAVLAPQLMAERLIAHAQTFQTQEKREFKTATITIEQYIQLILDKIKQASGIDFTYYKRNSVLRRIERRMAMNNVADISDYLAFLGQQPEELHALRKDLLIGVTNFFRDAEAFKVLDEKVLPRIFANNGKNREIRVWVAGCSTGEEAYSIAILMRRHADRMDVPYTIKIFATDLDKESIEYASQGVYSESINSHLSEDDIARYFIKDDGMFQVTKEIRKMIVFAPHNIIKDPPFSNLDLITCRNMLIYLQPEMQFKVLSLFHFALTPEGFLFLGPSETIGKFTNQFEPLDRHWNIFSHKGAKQPGESRGFGMPGQYAQTSPRAKLQLPPAVVQENKIRRQTDDLQTILTDEHLAPSMVIDTNNEVVHLNGAINDYLLLASGTPSLNVYKMVDSSLGVAISTAMQKIRKERMEVVYRSLAIRTNRGDRTVDLKLRPFSAKNAAFGKHILVLFEEPEQPARKPAQTLASADLDRDAKTRIFELEQELQRTEEALQATVEELETSNEELQSTNEELVAANEELQSANEELQSVNEELVTVNTEYQFKIQELTDLNNDMNNFLVSTRIGTIFLDKRMCIRRFTPAITKEINLMDVDCGRPIDHISHHFKDDALVSDARNVLQTLVPLEREIQSHKGTWYSMRILPYRTEDNFVSGVVLTFVDITDLKTVNEELLKLSYAIEQSPSITMMTDTAGTIEYVNPQFTMVTGYLLEEAYGLNMQTFSRWEEGERSFEAILNSVGNGKVWTGELESRAKNGNTYWESVKIIPIKDDHGQLIHFVKLSENISERKNAEEMLRKTEMLSAVGQMAAGIAHEIRNPLTALKGFTKLISNTGDSKSSYIGIMLDELDRIEQIVGELLVLAKPQAVDFANKELGPIVQDVLMLLESQANLGGVEMHSELQEGLRVLCVENQLKQVFINLLKNAIEAMPKGGRIHVQAAIGADNRIIVRFIDNGAGIPESKLAKLGEPFYSTKEKGTGLGLMVSHKIIENHQGSIAFQSKEGFGTTVTIELPALLN</sequence>
<dbReference type="SUPFAM" id="SSF47757">
    <property type="entry name" value="Chemotaxis receptor methyltransferase CheR, N-terminal domain"/>
    <property type="match status" value="1"/>
</dbReference>
<dbReference type="PRINTS" id="PR00996">
    <property type="entry name" value="CHERMTFRASE"/>
</dbReference>
<evidence type="ECO:0000256" key="6">
    <source>
        <dbReference type="ARBA" id="ARBA00022741"/>
    </source>
</evidence>
<organism evidence="18 19">
    <name type="scientific">Paenibacillus glycinis</name>
    <dbReference type="NCBI Taxonomy" id="2697035"/>
    <lineage>
        <taxon>Bacteria</taxon>
        <taxon>Bacillati</taxon>
        <taxon>Bacillota</taxon>
        <taxon>Bacilli</taxon>
        <taxon>Bacillales</taxon>
        <taxon>Paenibacillaceae</taxon>
        <taxon>Paenibacillus</taxon>
    </lineage>
</organism>
<evidence type="ECO:0000313" key="18">
    <source>
        <dbReference type="EMBL" id="NBD24481.1"/>
    </source>
</evidence>
<feature type="coiled-coil region" evidence="11">
    <location>
        <begin position="665"/>
        <end position="734"/>
    </location>
</feature>
<dbReference type="SUPFAM" id="SSF52738">
    <property type="entry name" value="Methylesterase CheB, C-terminal domain"/>
    <property type="match status" value="1"/>
</dbReference>
<dbReference type="InterPro" id="IPR050903">
    <property type="entry name" value="Bact_Chemotaxis_MeTrfase"/>
</dbReference>
<reference evidence="18 19" key="1">
    <citation type="submission" date="2020-01" db="EMBL/GenBank/DDBJ databases">
        <title>Paenibacillus soybeanensis sp. nov. isolated from the nodules of soybean (Glycine max(L.) Merr).</title>
        <authorList>
            <person name="Wang H."/>
        </authorList>
    </citation>
    <scope>NUCLEOTIDE SEQUENCE [LARGE SCALE GENOMIC DNA]</scope>
    <source>
        <strain evidence="18 19">T1</strain>
    </source>
</reference>
<dbReference type="PANTHER" id="PTHR24422:SF27">
    <property type="entry name" value="PROTEIN-GLUTAMATE O-METHYLTRANSFERASE"/>
    <property type="match status" value="1"/>
</dbReference>
<dbReference type="SUPFAM" id="SSF53335">
    <property type="entry name" value="S-adenosyl-L-methionine-dependent methyltransferases"/>
    <property type="match status" value="1"/>
</dbReference>
<dbReference type="SMART" id="SM00138">
    <property type="entry name" value="MeTrc"/>
    <property type="match status" value="1"/>
</dbReference>
<keyword evidence="6" id="KW-0547">Nucleotide-binding</keyword>
<dbReference type="InterPro" id="IPR022642">
    <property type="entry name" value="CheR_C"/>
</dbReference>
<dbReference type="CDD" id="cd16434">
    <property type="entry name" value="CheB-CheR_fusion"/>
    <property type="match status" value="1"/>
</dbReference>
<feature type="domain" description="PAC" evidence="15">
    <location>
        <begin position="935"/>
        <end position="987"/>
    </location>
</feature>
<dbReference type="InterPro" id="IPR029063">
    <property type="entry name" value="SAM-dependent_MTases_sf"/>
</dbReference>
<dbReference type="EMBL" id="JAAAMV010000007">
    <property type="protein sequence ID" value="NBD24481.1"/>
    <property type="molecule type" value="Genomic_DNA"/>
</dbReference>
<dbReference type="SUPFAM" id="SSF47384">
    <property type="entry name" value="Homodimeric domain of signal transducing histidine kinase"/>
    <property type="match status" value="1"/>
</dbReference>
<dbReference type="SMART" id="SM00086">
    <property type="entry name" value="PAC"/>
    <property type="match status" value="2"/>
</dbReference>
<keyword evidence="3" id="KW-0489">Methyltransferase</keyword>
<keyword evidence="11" id="KW-0175">Coiled coil</keyword>
<dbReference type="PROSITE" id="PS50113">
    <property type="entry name" value="PAC"/>
    <property type="match status" value="2"/>
</dbReference>
<dbReference type="PROSITE" id="PS50122">
    <property type="entry name" value="CHEB"/>
    <property type="match status" value="1"/>
</dbReference>
<dbReference type="SMART" id="SM00388">
    <property type="entry name" value="HisKA"/>
    <property type="match status" value="1"/>
</dbReference>
<keyword evidence="4" id="KW-0808">Transferase</keyword>
<keyword evidence="10" id="KW-0378">Hydrolase</keyword>
<dbReference type="InterPro" id="IPR000700">
    <property type="entry name" value="PAS-assoc_C"/>
</dbReference>
<dbReference type="PANTHER" id="PTHR24422">
    <property type="entry name" value="CHEMOTAXIS PROTEIN METHYLTRANSFERASE"/>
    <property type="match status" value="1"/>
</dbReference>
<accession>A0ABW9XPB6</accession>
<dbReference type="SMART" id="SM00387">
    <property type="entry name" value="HATPase_c"/>
    <property type="match status" value="1"/>
</dbReference>
<dbReference type="InterPro" id="IPR005467">
    <property type="entry name" value="His_kinase_dom"/>
</dbReference>
<dbReference type="PROSITE" id="PS50123">
    <property type="entry name" value="CHER"/>
    <property type="match status" value="1"/>
</dbReference>
<dbReference type="InterPro" id="IPR035965">
    <property type="entry name" value="PAS-like_dom_sf"/>
</dbReference>
<name>A0ABW9XPB6_9BACL</name>
<feature type="active site" evidence="10">
    <location>
        <position position="37"/>
    </location>
</feature>
<evidence type="ECO:0000256" key="5">
    <source>
        <dbReference type="ARBA" id="ARBA00022691"/>
    </source>
</evidence>
<dbReference type="InterPro" id="IPR001610">
    <property type="entry name" value="PAC"/>
</dbReference>
<dbReference type="InterPro" id="IPR000014">
    <property type="entry name" value="PAS"/>
</dbReference>
<feature type="domain" description="Histidine kinase" evidence="13">
    <location>
        <begin position="1000"/>
        <end position="1204"/>
    </location>
</feature>
<evidence type="ECO:0000256" key="9">
    <source>
        <dbReference type="ARBA" id="ARBA00023012"/>
    </source>
</evidence>
<evidence type="ECO:0000256" key="7">
    <source>
        <dbReference type="ARBA" id="ARBA00022777"/>
    </source>
</evidence>
<gene>
    <name evidence="18" type="ORF">GT019_11420</name>
</gene>
<dbReference type="InterPro" id="IPR036890">
    <property type="entry name" value="HATPase_C_sf"/>
</dbReference>
<dbReference type="Gene3D" id="3.30.565.10">
    <property type="entry name" value="Histidine kinase-like ATPase, C-terminal domain"/>
    <property type="match status" value="1"/>
</dbReference>
<dbReference type="PROSITE" id="PS50112">
    <property type="entry name" value="PAS"/>
    <property type="match status" value="1"/>
</dbReference>
<dbReference type="Pfam" id="PF02518">
    <property type="entry name" value="HATPase_c"/>
    <property type="match status" value="1"/>
</dbReference>
<dbReference type="Gene3D" id="1.10.287.130">
    <property type="match status" value="1"/>
</dbReference>
<dbReference type="Gene3D" id="1.10.155.10">
    <property type="entry name" value="Chemotaxis receptor methyltransferase CheR, N-terminal domain"/>
    <property type="match status" value="1"/>
</dbReference>
<keyword evidence="19" id="KW-1185">Reference proteome</keyword>
<evidence type="ECO:0000256" key="10">
    <source>
        <dbReference type="PROSITE-ProRule" id="PRU00050"/>
    </source>
</evidence>
<dbReference type="InterPro" id="IPR022641">
    <property type="entry name" value="CheR_N"/>
</dbReference>
<keyword evidence="8" id="KW-0067">ATP-binding</keyword>
<evidence type="ECO:0000256" key="3">
    <source>
        <dbReference type="ARBA" id="ARBA00022603"/>
    </source>
</evidence>
<dbReference type="CDD" id="cd00075">
    <property type="entry name" value="HATPase"/>
    <property type="match status" value="1"/>
</dbReference>
<feature type="domain" description="PAS" evidence="14">
    <location>
        <begin position="862"/>
        <end position="906"/>
    </location>
</feature>
<keyword evidence="5" id="KW-0949">S-adenosyl-L-methionine</keyword>
<comment type="catalytic activity">
    <reaction evidence="1">
        <text>ATP + protein L-histidine = ADP + protein N-phospho-L-histidine.</text>
        <dbReference type="EC" id="2.7.13.3"/>
    </reaction>
</comment>
<dbReference type="InterPro" id="IPR000780">
    <property type="entry name" value="CheR_MeTrfase"/>
</dbReference>
<protein>
    <submittedName>
        <fullName evidence="18">PAS domain S-box protein</fullName>
    </submittedName>
</protein>
<dbReference type="InterPro" id="IPR003661">
    <property type="entry name" value="HisK_dim/P_dom"/>
</dbReference>
<keyword evidence="7" id="KW-0418">Kinase</keyword>
<dbReference type="PROSITE" id="PS50109">
    <property type="entry name" value="HIS_KIN"/>
    <property type="match status" value="1"/>
</dbReference>
<feature type="domain" description="CheR-type methyltransferase" evidence="17">
    <location>
        <begin position="240"/>
        <end position="494"/>
    </location>
</feature>
<dbReference type="SMART" id="SM00091">
    <property type="entry name" value="PAS"/>
    <property type="match status" value="1"/>
</dbReference>
<evidence type="ECO:0000259" key="14">
    <source>
        <dbReference type="PROSITE" id="PS50112"/>
    </source>
</evidence>
<evidence type="ECO:0000256" key="2">
    <source>
        <dbReference type="ARBA" id="ARBA00001541"/>
    </source>
</evidence>
<dbReference type="Pfam" id="PF13426">
    <property type="entry name" value="PAS_9"/>
    <property type="match status" value="1"/>
</dbReference>
<dbReference type="Proteomes" id="UP000665561">
    <property type="component" value="Unassembled WGS sequence"/>
</dbReference>
<proteinExistence type="predicted"/>
<dbReference type="InterPro" id="IPR000673">
    <property type="entry name" value="Sig_transdc_resp-reg_Me-estase"/>
</dbReference>
<dbReference type="CDD" id="cd00130">
    <property type="entry name" value="PAS"/>
    <property type="match status" value="1"/>
</dbReference>
<dbReference type="SUPFAM" id="SSF55874">
    <property type="entry name" value="ATPase domain of HSP90 chaperone/DNA topoisomerase II/histidine kinase"/>
    <property type="match status" value="1"/>
</dbReference>
<keyword evidence="9" id="KW-0902">Two-component regulatory system</keyword>
<feature type="domain" description="PAC" evidence="15">
    <location>
        <begin position="815"/>
        <end position="865"/>
    </location>
</feature>
<dbReference type="Gene3D" id="3.40.50.180">
    <property type="entry name" value="Methylesterase CheB, C-terminal domain"/>
    <property type="match status" value="1"/>
</dbReference>
<dbReference type="SUPFAM" id="SSF55785">
    <property type="entry name" value="PYP-like sensor domain (PAS domain)"/>
    <property type="match status" value="2"/>
</dbReference>
<evidence type="ECO:0000256" key="8">
    <source>
        <dbReference type="ARBA" id="ARBA00022840"/>
    </source>
</evidence>
<dbReference type="InterPro" id="IPR036097">
    <property type="entry name" value="HisK_dim/P_sf"/>
</dbReference>